<dbReference type="SUPFAM" id="SSF53092">
    <property type="entry name" value="Creatinase/prolidase N-terminal domain"/>
    <property type="match status" value="1"/>
</dbReference>
<keyword evidence="2" id="KW-1185">Reference proteome</keyword>
<evidence type="ECO:0000313" key="1">
    <source>
        <dbReference type="EMBL" id="RKH54938.1"/>
    </source>
</evidence>
<dbReference type="GO" id="GO:0004177">
    <property type="term" value="F:aminopeptidase activity"/>
    <property type="evidence" value="ECO:0007669"/>
    <property type="project" value="UniProtKB-KW"/>
</dbReference>
<dbReference type="Gene3D" id="3.40.350.10">
    <property type="entry name" value="Creatinase/prolidase N-terminal domain"/>
    <property type="match status" value="1"/>
</dbReference>
<keyword evidence="1" id="KW-0645">Protease</keyword>
<reference evidence="2" key="1">
    <citation type="submission" date="2018-09" db="EMBL/GenBank/DDBJ databases">
        <authorList>
            <person name="Livingstone P.G."/>
            <person name="Whitworth D.E."/>
        </authorList>
    </citation>
    <scope>NUCLEOTIDE SEQUENCE [LARGE SCALE GENOMIC DNA]</scope>
    <source>
        <strain evidence="2">AB047A</strain>
    </source>
</reference>
<dbReference type="RefSeq" id="WP_208647473.1">
    <property type="nucleotide sequence ID" value="NZ_RAWM01000430.1"/>
</dbReference>
<organism evidence="1 2">
    <name type="scientific">Corallococcus interemptor</name>
    <dbReference type="NCBI Taxonomy" id="2316720"/>
    <lineage>
        <taxon>Bacteria</taxon>
        <taxon>Pseudomonadati</taxon>
        <taxon>Myxococcota</taxon>
        <taxon>Myxococcia</taxon>
        <taxon>Myxococcales</taxon>
        <taxon>Cystobacterineae</taxon>
        <taxon>Myxococcaceae</taxon>
        <taxon>Corallococcus</taxon>
    </lineage>
</organism>
<protein>
    <submittedName>
        <fullName evidence="1">Aminopeptidase P family protein</fullName>
    </submittedName>
</protein>
<accession>A0A3A8PEY4</accession>
<comment type="caution">
    <text evidence="1">The sequence shown here is derived from an EMBL/GenBank/DDBJ whole genome shotgun (WGS) entry which is preliminary data.</text>
</comment>
<dbReference type="EMBL" id="RAWM01000430">
    <property type="protein sequence ID" value="RKH54938.1"/>
    <property type="molecule type" value="Genomic_DNA"/>
</dbReference>
<dbReference type="InterPro" id="IPR029149">
    <property type="entry name" value="Creatin/AminoP/Spt16_N"/>
</dbReference>
<proteinExistence type="predicted"/>
<gene>
    <name evidence="1" type="ORF">D7X96_39410</name>
</gene>
<evidence type="ECO:0000313" key="2">
    <source>
        <dbReference type="Proteomes" id="UP000282656"/>
    </source>
</evidence>
<dbReference type="Proteomes" id="UP000282656">
    <property type="component" value="Unassembled WGS sequence"/>
</dbReference>
<name>A0A3A8PEY4_9BACT</name>
<sequence length="86" mass="9956">MQPRTFGTMGVDWEERVRFDRLREERLARISRLLAGSELGALLCFDMANIRYVTATHIGTWAHDKLIRFCLLPQDDAPIMWDFGSA</sequence>
<keyword evidence="1" id="KW-0031">Aminopeptidase</keyword>
<dbReference type="AlphaFoldDB" id="A0A3A8PEY4"/>
<keyword evidence="1" id="KW-0378">Hydrolase</keyword>
<feature type="non-terminal residue" evidence="1">
    <location>
        <position position="86"/>
    </location>
</feature>